<accession>A0ABV6Y398</accession>
<dbReference type="GO" id="GO:0004053">
    <property type="term" value="F:arginase activity"/>
    <property type="evidence" value="ECO:0007669"/>
    <property type="project" value="UniProtKB-EC"/>
</dbReference>
<evidence type="ECO:0000256" key="2">
    <source>
        <dbReference type="ARBA" id="ARBA00012168"/>
    </source>
</evidence>
<dbReference type="NCBIfam" id="TIGR01229">
    <property type="entry name" value="rocF_arginase"/>
    <property type="match status" value="1"/>
</dbReference>
<comment type="cofactor">
    <cofactor evidence="12">
        <name>Mn(2+)</name>
        <dbReference type="ChEBI" id="CHEBI:29035"/>
    </cofactor>
    <text evidence="12">Binds 2 manganese ions per subunit.</text>
</comment>
<evidence type="ECO:0000313" key="14">
    <source>
        <dbReference type="Proteomes" id="UP001593940"/>
    </source>
</evidence>
<dbReference type="SUPFAM" id="SSF52768">
    <property type="entry name" value="Arginase/deacetylase"/>
    <property type="match status" value="1"/>
</dbReference>
<dbReference type="EC" id="3.5.3.1" evidence="2 9"/>
<keyword evidence="4 12" id="KW-0056">Arginine metabolism</keyword>
<dbReference type="Gene3D" id="3.40.800.10">
    <property type="entry name" value="Ureohydrolase domain"/>
    <property type="match status" value="1"/>
</dbReference>
<dbReference type="PRINTS" id="PR00116">
    <property type="entry name" value="ARGINASE"/>
</dbReference>
<evidence type="ECO:0000256" key="1">
    <source>
        <dbReference type="ARBA" id="ARBA00005098"/>
    </source>
</evidence>
<dbReference type="Pfam" id="PF00491">
    <property type="entry name" value="Arginase"/>
    <property type="match status" value="1"/>
</dbReference>
<dbReference type="InterPro" id="IPR020855">
    <property type="entry name" value="Ureohydrolase_Mn_BS"/>
</dbReference>
<dbReference type="PANTHER" id="PTHR43782:SF3">
    <property type="entry name" value="ARGINASE"/>
    <property type="match status" value="1"/>
</dbReference>
<dbReference type="Proteomes" id="UP001593940">
    <property type="component" value="Unassembled WGS sequence"/>
</dbReference>
<reference evidence="13 14" key="1">
    <citation type="submission" date="2024-09" db="EMBL/GenBank/DDBJ databases">
        <title>Nodulacao em especies de Leguminosae Basais da Amazonia e Caracterizacao dos Rizobios e Bacterias Associadas aos Nodulos.</title>
        <authorList>
            <person name="Jambeiro I.C.A."/>
            <person name="Lopes I.S."/>
            <person name="Aguiar E.R.G.R."/>
            <person name="Santos A.F.J."/>
            <person name="Dos Santos J.M.F."/>
            <person name="Gross E."/>
        </authorList>
    </citation>
    <scope>NUCLEOTIDE SEQUENCE [LARGE SCALE GENOMIC DNA]</scope>
    <source>
        <strain evidence="13 14">BRUESC1165</strain>
    </source>
</reference>
<dbReference type="RefSeq" id="WP_377028823.1">
    <property type="nucleotide sequence ID" value="NZ_JBHOMY010000010.1"/>
</dbReference>
<dbReference type="PIRSF" id="PIRSF036979">
    <property type="entry name" value="Arginase"/>
    <property type="match status" value="1"/>
</dbReference>
<keyword evidence="5 12" id="KW-0479">Metal-binding</keyword>
<dbReference type="PANTHER" id="PTHR43782">
    <property type="entry name" value="ARGINASE"/>
    <property type="match status" value="1"/>
</dbReference>
<evidence type="ECO:0000256" key="9">
    <source>
        <dbReference type="NCBIfam" id="TIGR01229"/>
    </source>
</evidence>
<comment type="caution">
    <text evidence="13">The sequence shown here is derived from an EMBL/GenBank/DDBJ whole genome shotgun (WGS) entry which is preliminary data.</text>
</comment>
<dbReference type="EMBL" id="JBHOMY010000010">
    <property type="protein sequence ID" value="MFC1455741.1"/>
    <property type="molecule type" value="Genomic_DNA"/>
</dbReference>
<keyword evidence="14" id="KW-1185">Reference proteome</keyword>
<sequence>MASTTCIVLGAPVQEGAGRLGCDMGPSAFRTAGLVTELRNLGYAVEDRGNIVPAPRREVRHPNGAIKALPETVAWTEAITEAAYQASGDGMPIFIGGDHSLSAGSMTGLARRAATEGREFFVLWLDSHPDFHTLETTTSGNLHGVPMAYATGLSGFDGYFPTVANPLKPENVCMIGIRSVDPAERAALATAGVTVHDMRAIDENGVAPLLDAFLKRVAAADGILHVSLDVDFLDPGIAPGVGTTVPGGATFREAHLIMEMLHDSGLVRSIDLVELNPFLDERGRTAHRQMVDLVSSLMGRRVLDRPTQSYRHTPKNP</sequence>
<comment type="similarity">
    <text evidence="10 11">Belongs to the arginase family.</text>
</comment>
<dbReference type="InterPro" id="IPR023696">
    <property type="entry name" value="Ureohydrolase_dom_sf"/>
</dbReference>
<evidence type="ECO:0000256" key="6">
    <source>
        <dbReference type="ARBA" id="ARBA00022801"/>
    </source>
</evidence>
<keyword evidence="6 11" id="KW-0378">Hydrolase</keyword>
<evidence type="ECO:0000256" key="11">
    <source>
        <dbReference type="RuleBase" id="RU003684"/>
    </source>
</evidence>
<protein>
    <recommendedName>
        <fullName evidence="3 9">Arginase</fullName>
        <ecNumber evidence="2 9">3.5.3.1</ecNumber>
    </recommendedName>
</protein>
<evidence type="ECO:0000256" key="8">
    <source>
        <dbReference type="ARBA" id="ARBA00047391"/>
    </source>
</evidence>
<evidence type="ECO:0000256" key="10">
    <source>
        <dbReference type="PROSITE-ProRule" id="PRU00742"/>
    </source>
</evidence>
<evidence type="ECO:0000256" key="7">
    <source>
        <dbReference type="ARBA" id="ARBA00023211"/>
    </source>
</evidence>
<proteinExistence type="inferred from homology"/>
<comment type="catalytic activity">
    <reaction evidence="8 12">
        <text>L-arginine + H2O = urea + L-ornithine</text>
        <dbReference type="Rhea" id="RHEA:20569"/>
        <dbReference type="ChEBI" id="CHEBI:15377"/>
        <dbReference type="ChEBI" id="CHEBI:16199"/>
        <dbReference type="ChEBI" id="CHEBI:32682"/>
        <dbReference type="ChEBI" id="CHEBI:46911"/>
        <dbReference type="EC" id="3.5.3.1"/>
    </reaction>
</comment>
<dbReference type="InterPro" id="IPR006035">
    <property type="entry name" value="Ureohydrolase"/>
</dbReference>
<dbReference type="PROSITE" id="PS01053">
    <property type="entry name" value="ARGINASE_1"/>
    <property type="match status" value="1"/>
</dbReference>
<evidence type="ECO:0000256" key="12">
    <source>
        <dbReference type="RuleBase" id="RU361159"/>
    </source>
</evidence>
<comment type="pathway">
    <text evidence="1">Nitrogen metabolism; urea cycle; L-ornithine and urea from L-arginine: step 1/1.</text>
</comment>
<gene>
    <name evidence="13" type="primary">rocF</name>
    <name evidence="13" type="ORF">ACETIH_03200</name>
</gene>
<evidence type="ECO:0000313" key="13">
    <source>
        <dbReference type="EMBL" id="MFC1455741.1"/>
    </source>
</evidence>
<evidence type="ECO:0000256" key="3">
    <source>
        <dbReference type="ARBA" id="ARBA00018123"/>
    </source>
</evidence>
<keyword evidence="7 12" id="KW-0464">Manganese</keyword>
<dbReference type="InterPro" id="IPR014033">
    <property type="entry name" value="Arginase"/>
</dbReference>
<evidence type="ECO:0000256" key="4">
    <source>
        <dbReference type="ARBA" id="ARBA00022503"/>
    </source>
</evidence>
<dbReference type="CDD" id="cd09989">
    <property type="entry name" value="Arginase"/>
    <property type="match status" value="1"/>
</dbReference>
<dbReference type="PROSITE" id="PS51409">
    <property type="entry name" value="ARGINASE_2"/>
    <property type="match status" value="1"/>
</dbReference>
<name>A0ABV6Y398_9HYPH</name>
<organism evidence="13 14">
    <name type="scientific">Microvirga arabica</name>
    <dbReference type="NCBI Taxonomy" id="1128671"/>
    <lineage>
        <taxon>Bacteria</taxon>
        <taxon>Pseudomonadati</taxon>
        <taxon>Pseudomonadota</taxon>
        <taxon>Alphaproteobacteria</taxon>
        <taxon>Hyphomicrobiales</taxon>
        <taxon>Methylobacteriaceae</taxon>
        <taxon>Microvirga</taxon>
    </lineage>
</organism>
<evidence type="ECO:0000256" key="5">
    <source>
        <dbReference type="ARBA" id="ARBA00022723"/>
    </source>
</evidence>